<evidence type="ECO:0000313" key="2">
    <source>
        <dbReference type="EMBL" id="MBR9653502.1"/>
    </source>
</evidence>
<dbReference type="EMBL" id="JADMKU010000034">
    <property type="protein sequence ID" value="MBR9653502.1"/>
    <property type="molecule type" value="Genomic_DNA"/>
</dbReference>
<organism evidence="2 3">
    <name type="scientific">Thalassovita aquimarina</name>
    <dbReference type="NCBI Taxonomy" id="2785917"/>
    <lineage>
        <taxon>Bacteria</taxon>
        <taxon>Pseudomonadati</taxon>
        <taxon>Pseudomonadota</taxon>
        <taxon>Alphaproteobacteria</taxon>
        <taxon>Rhodobacterales</taxon>
        <taxon>Roseobacteraceae</taxon>
        <taxon>Thalassovita</taxon>
    </lineage>
</organism>
<gene>
    <name evidence="2" type="ORF">IT775_20490</name>
</gene>
<keyword evidence="3" id="KW-1185">Reference proteome</keyword>
<accession>A0ABS5HX25</accession>
<feature type="region of interest" description="Disordered" evidence="1">
    <location>
        <begin position="94"/>
        <end position="153"/>
    </location>
</feature>
<feature type="compositionally biased region" description="Basic and acidic residues" evidence="1">
    <location>
        <begin position="135"/>
        <end position="145"/>
    </location>
</feature>
<protein>
    <submittedName>
        <fullName evidence="2">Uncharacterized protein</fullName>
    </submittedName>
</protein>
<name>A0ABS5HX25_9RHOB</name>
<dbReference type="Proteomes" id="UP001195941">
    <property type="component" value="Unassembled WGS sequence"/>
</dbReference>
<comment type="caution">
    <text evidence="2">The sequence shown here is derived from an EMBL/GenBank/DDBJ whole genome shotgun (WGS) entry which is preliminary data.</text>
</comment>
<dbReference type="RefSeq" id="WP_212703122.1">
    <property type="nucleotide sequence ID" value="NZ_JADMKU010000034.1"/>
</dbReference>
<evidence type="ECO:0000313" key="3">
    <source>
        <dbReference type="Proteomes" id="UP001195941"/>
    </source>
</evidence>
<proteinExistence type="predicted"/>
<feature type="compositionally biased region" description="Basic and acidic residues" evidence="1">
    <location>
        <begin position="111"/>
        <end position="127"/>
    </location>
</feature>
<sequence>MESRVLSGLKPRLLSPDLLGHFVEEYCKAFNEAAAGFSHERRKAETSLKKIESKIDGIMKAIEDGMYHASMKAKMSELETEKAHLLAIVEESPEAPCPAAASEPVRTLPGADRRSGQRPERTEREGRSNGGPARVDSRSSDDPGRRRAWRPSH</sequence>
<evidence type="ECO:0000256" key="1">
    <source>
        <dbReference type="SAM" id="MobiDB-lite"/>
    </source>
</evidence>
<reference evidence="2 3" key="1">
    <citation type="journal article" date="2021" name="Arch. Microbiol.">
        <title>Thalassobius aquimarinus sp. nov., isolated from the Sea of Japan seashore.</title>
        <authorList>
            <person name="Kurilenko V.V."/>
            <person name="Romanenko L.A."/>
            <person name="Chernysheva N.Y."/>
            <person name="Velansky P.V."/>
            <person name="Tekutyeva L.A."/>
            <person name="Isaeva M.P."/>
            <person name="Mikhailov V.V."/>
        </authorList>
    </citation>
    <scope>NUCLEOTIDE SEQUENCE [LARGE SCALE GENOMIC DNA]</scope>
    <source>
        <strain evidence="2 3">KMM 8518</strain>
    </source>
</reference>